<keyword evidence="1" id="KW-0732">Signal</keyword>
<feature type="chain" id="PRO_5042221443" evidence="1">
    <location>
        <begin position="30"/>
        <end position="309"/>
    </location>
</feature>
<sequence length="309" mass="33289">MEFSSPVGFFLAVMIALSMMLQMQTPAAAISCDPVETSLMSRSSADNCRKDLQNLCVSQGREASKSEFSSFPTNQDKIKCEGCCQVPLPTSPPPPPAPRCFDSCETKCGAIGVRAADQACVRLVGIKTRTFKGLACTCCCRARIVLPPTPPLPLTPTSDNNICKLEDIHLAFKPSDSPGCRSCPADCESKCTALGTSVVQEQCTQGSDSSRCKCCCRDNTSPPPPSPPPSPLALPPIIFDPLPPPPPSNNNMCKVGDKYAEIRSFETTSCRFCETDCETRCSRDRTRMTMQMCTVETKSVFCKCCCAAA</sequence>
<proteinExistence type="predicted"/>
<accession>A0AAD4SVI9</accession>
<evidence type="ECO:0000313" key="3">
    <source>
        <dbReference type="Proteomes" id="UP001202328"/>
    </source>
</evidence>
<evidence type="ECO:0000256" key="1">
    <source>
        <dbReference type="SAM" id="SignalP"/>
    </source>
</evidence>
<dbReference type="AlphaFoldDB" id="A0AAD4SVI9"/>
<feature type="signal peptide" evidence="1">
    <location>
        <begin position="1"/>
        <end position="29"/>
    </location>
</feature>
<dbReference type="EMBL" id="JAJJMB010008074">
    <property type="protein sequence ID" value="KAI3925647.1"/>
    <property type="molecule type" value="Genomic_DNA"/>
</dbReference>
<evidence type="ECO:0000313" key="2">
    <source>
        <dbReference type="EMBL" id="KAI3925647.1"/>
    </source>
</evidence>
<organism evidence="2 3">
    <name type="scientific">Papaver atlanticum</name>
    <dbReference type="NCBI Taxonomy" id="357466"/>
    <lineage>
        <taxon>Eukaryota</taxon>
        <taxon>Viridiplantae</taxon>
        <taxon>Streptophyta</taxon>
        <taxon>Embryophyta</taxon>
        <taxon>Tracheophyta</taxon>
        <taxon>Spermatophyta</taxon>
        <taxon>Magnoliopsida</taxon>
        <taxon>Ranunculales</taxon>
        <taxon>Papaveraceae</taxon>
        <taxon>Papaveroideae</taxon>
        <taxon>Papaver</taxon>
    </lineage>
</organism>
<name>A0AAD4SVI9_9MAGN</name>
<gene>
    <name evidence="2" type="ORF">MKW98_001501</name>
</gene>
<reference evidence="2" key="1">
    <citation type="submission" date="2022-04" db="EMBL/GenBank/DDBJ databases">
        <title>A functionally conserved STORR gene fusion in Papaver species that diverged 16.8 million years ago.</title>
        <authorList>
            <person name="Catania T."/>
        </authorList>
    </citation>
    <scope>NUCLEOTIDE SEQUENCE</scope>
    <source>
        <strain evidence="2">S-188037</strain>
    </source>
</reference>
<dbReference type="Proteomes" id="UP001202328">
    <property type="component" value="Unassembled WGS sequence"/>
</dbReference>
<protein>
    <submittedName>
        <fullName evidence="2">Uncharacterized protein</fullName>
    </submittedName>
</protein>
<comment type="caution">
    <text evidence="2">The sequence shown here is derived from an EMBL/GenBank/DDBJ whole genome shotgun (WGS) entry which is preliminary data.</text>
</comment>
<keyword evidence="3" id="KW-1185">Reference proteome</keyword>